<name>A0A2T1GKW6_9CYAN</name>
<dbReference type="RefSeq" id="WP_106300912.1">
    <property type="nucleotide sequence ID" value="NZ_PVWO01000037.1"/>
</dbReference>
<dbReference type="AlphaFoldDB" id="A0A2T1GKW6"/>
<feature type="compositionally biased region" description="Polar residues" evidence="1">
    <location>
        <begin position="22"/>
        <end position="38"/>
    </location>
</feature>
<feature type="region of interest" description="Disordered" evidence="1">
    <location>
        <begin position="1"/>
        <end position="46"/>
    </location>
</feature>
<accession>A0A2T1GKW6</accession>
<dbReference type="EMBL" id="PVWO01000037">
    <property type="protein sequence ID" value="PSB58398.1"/>
    <property type="molecule type" value="Genomic_DNA"/>
</dbReference>
<comment type="caution">
    <text evidence="2">The sequence shown here is derived from an EMBL/GenBank/DDBJ whole genome shotgun (WGS) entry which is preliminary data.</text>
</comment>
<dbReference type="Proteomes" id="UP000238937">
    <property type="component" value="Unassembled WGS sequence"/>
</dbReference>
<evidence type="ECO:0000256" key="1">
    <source>
        <dbReference type="SAM" id="MobiDB-lite"/>
    </source>
</evidence>
<keyword evidence="3" id="KW-1185">Reference proteome</keyword>
<reference evidence="2 3" key="1">
    <citation type="submission" date="2018-03" db="EMBL/GenBank/DDBJ databases">
        <title>The ancient ancestry and fast evolution of plastids.</title>
        <authorList>
            <person name="Moore K.R."/>
            <person name="Magnabosco C."/>
            <person name="Momper L."/>
            <person name="Gold D.A."/>
            <person name="Bosak T."/>
            <person name="Fournier G.P."/>
        </authorList>
    </citation>
    <scope>NUCLEOTIDE SEQUENCE [LARGE SCALE GENOMIC DNA]</scope>
    <source>
        <strain evidence="2 3">CCALA 037</strain>
    </source>
</reference>
<gene>
    <name evidence="2" type="ORF">C7B77_04995</name>
</gene>
<evidence type="ECO:0000313" key="3">
    <source>
        <dbReference type="Proteomes" id="UP000238937"/>
    </source>
</evidence>
<feature type="region of interest" description="Disordered" evidence="1">
    <location>
        <begin position="109"/>
        <end position="149"/>
    </location>
</feature>
<evidence type="ECO:0000313" key="2">
    <source>
        <dbReference type="EMBL" id="PSB58398.1"/>
    </source>
</evidence>
<protein>
    <submittedName>
        <fullName evidence="2">Uncharacterized protein</fullName>
    </submittedName>
</protein>
<organism evidence="2 3">
    <name type="scientific">Chamaesiphon polymorphus CCALA 037</name>
    <dbReference type="NCBI Taxonomy" id="2107692"/>
    <lineage>
        <taxon>Bacteria</taxon>
        <taxon>Bacillati</taxon>
        <taxon>Cyanobacteriota</taxon>
        <taxon>Cyanophyceae</taxon>
        <taxon>Gomontiellales</taxon>
        <taxon>Chamaesiphonaceae</taxon>
        <taxon>Chamaesiphon</taxon>
    </lineage>
</organism>
<proteinExistence type="predicted"/>
<sequence>MRTVATAIEDKSESVRQPPPQSNVAKRSQTKKNLPSQKISRKAQESAQLDIGQRIYRAMGSVIGNIKIGNVDSASEHKSERKFHVSIEVNLDLTTGQFEFVEMAVEPVRKTSKATPEQRPKKSKKAPQKFKLNPPKLSTSRANTHNDEVADRTRERIIAILASIEELPLQMVDRIELIQSRSLEMFGSKISNNTLYKSAYKPLWQNTDSVKSETDLPR</sequence>